<protein>
    <submittedName>
        <fullName evidence="1">DUF2568 domain-containing protein</fullName>
    </submittedName>
</protein>
<proteinExistence type="predicted"/>
<dbReference type="Proteomes" id="UP000264541">
    <property type="component" value="Unassembled WGS sequence"/>
</dbReference>
<dbReference type="AlphaFoldDB" id="A0A372LNH7"/>
<comment type="caution">
    <text evidence="1">The sequence shown here is derived from an EMBL/GenBank/DDBJ whole genome shotgun (WGS) entry which is preliminary data.</text>
</comment>
<gene>
    <name evidence="1" type="ORF">D0469_10790</name>
</gene>
<evidence type="ECO:0000313" key="2">
    <source>
        <dbReference type="Proteomes" id="UP000264541"/>
    </source>
</evidence>
<name>A0A372LNH7_9BACI</name>
<sequence length="36" mass="3984">MILLLELCILLSVGSWGFQAHKQEITKLGMELALPS</sequence>
<dbReference type="EMBL" id="QVTE01000030">
    <property type="protein sequence ID" value="RFU69033.1"/>
    <property type="molecule type" value="Genomic_DNA"/>
</dbReference>
<organism evidence="1 2">
    <name type="scientific">Peribacillus saganii</name>
    <dbReference type="NCBI Taxonomy" id="2303992"/>
    <lineage>
        <taxon>Bacteria</taxon>
        <taxon>Bacillati</taxon>
        <taxon>Bacillota</taxon>
        <taxon>Bacilli</taxon>
        <taxon>Bacillales</taxon>
        <taxon>Bacillaceae</taxon>
        <taxon>Peribacillus</taxon>
    </lineage>
</organism>
<accession>A0A372LNH7</accession>
<reference evidence="1 2" key="1">
    <citation type="submission" date="2018-08" db="EMBL/GenBank/DDBJ databases">
        <title>Bacillus chawlae sp. nov., Bacillus glennii sp. nov., and Bacillus saganii sp. nov. Isolated from the Vehicle Assembly Building at Kennedy Space Center where the Viking Spacecraft were Assembled.</title>
        <authorList>
            <person name="Seuylemezian A."/>
            <person name="Vaishampayan P."/>
        </authorList>
    </citation>
    <scope>NUCLEOTIDE SEQUENCE [LARGE SCALE GENOMIC DNA]</scope>
    <source>
        <strain evidence="1 2">V47-23a</strain>
    </source>
</reference>
<evidence type="ECO:0000313" key="1">
    <source>
        <dbReference type="EMBL" id="RFU69033.1"/>
    </source>
</evidence>
<keyword evidence="2" id="KW-1185">Reference proteome</keyword>